<accession>A0AA38YSK9</accession>
<evidence type="ECO:0000313" key="1">
    <source>
        <dbReference type="EMBL" id="KAJ9675915.1"/>
    </source>
</evidence>
<evidence type="ECO:0000313" key="2">
    <source>
        <dbReference type="Proteomes" id="UP001168098"/>
    </source>
</evidence>
<protein>
    <submittedName>
        <fullName evidence="1">Uncharacterized protein</fullName>
    </submittedName>
</protein>
<dbReference type="AlphaFoldDB" id="A0AA38YSK9"/>
<gene>
    <name evidence="1" type="ORF">PVL29_024741</name>
</gene>
<comment type="caution">
    <text evidence="1">The sequence shown here is derived from an EMBL/GenBank/DDBJ whole genome shotgun (WGS) entry which is preliminary data.</text>
</comment>
<name>A0AA38YSK9_VITRO</name>
<keyword evidence="2" id="KW-1185">Reference proteome</keyword>
<organism evidence="1 2">
    <name type="scientific">Vitis rotundifolia</name>
    <name type="common">Muscadine grape</name>
    <dbReference type="NCBI Taxonomy" id="103349"/>
    <lineage>
        <taxon>Eukaryota</taxon>
        <taxon>Viridiplantae</taxon>
        <taxon>Streptophyta</taxon>
        <taxon>Embryophyta</taxon>
        <taxon>Tracheophyta</taxon>
        <taxon>Spermatophyta</taxon>
        <taxon>Magnoliopsida</taxon>
        <taxon>eudicotyledons</taxon>
        <taxon>Gunneridae</taxon>
        <taxon>Pentapetalae</taxon>
        <taxon>rosids</taxon>
        <taxon>Vitales</taxon>
        <taxon>Vitaceae</taxon>
        <taxon>Viteae</taxon>
        <taxon>Vitis</taxon>
    </lineage>
</organism>
<proteinExistence type="predicted"/>
<dbReference type="EMBL" id="JARBHA010000018">
    <property type="protein sequence ID" value="KAJ9675915.1"/>
    <property type="molecule type" value="Genomic_DNA"/>
</dbReference>
<reference evidence="1 2" key="1">
    <citation type="journal article" date="2023" name="BMC Biotechnol.">
        <title>Vitis rotundifolia cv Carlos genome sequencing.</title>
        <authorList>
            <person name="Huff M."/>
            <person name="Hulse-Kemp A."/>
            <person name="Scheffler B."/>
            <person name="Youngblood R."/>
            <person name="Simpson S."/>
            <person name="Babiker E."/>
            <person name="Staton M."/>
        </authorList>
    </citation>
    <scope>NUCLEOTIDE SEQUENCE [LARGE SCALE GENOMIC DNA]</scope>
    <source>
        <tissue evidence="1">Leaf</tissue>
    </source>
</reference>
<dbReference type="Proteomes" id="UP001168098">
    <property type="component" value="Unassembled WGS sequence"/>
</dbReference>
<sequence length="115" mass="12686">MALTQAKILSNGTNKLLPLTTSPSLSLEYSILFSVLSPQQACSPRNRIPSQTTALSSHKHLYHSLCYPSSLSPKLLQNISPPTEYPPPRLRCLALQERQSPKISLSRNPKIPSAH</sequence>